<accession>A0AAQ1MB01</accession>
<dbReference type="Proteomes" id="UP000474718">
    <property type="component" value="Unassembled WGS sequence"/>
</dbReference>
<dbReference type="GO" id="GO:0005886">
    <property type="term" value="C:plasma membrane"/>
    <property type="evidence" value="ECO:0007669"/>
    <property type="project" value="UniProtKB-SubCell"/>
</dbReference>
<evidence type="ECO:0000313" key="9">
    <source>
        <dbReference type="EMBL" id="MZL70195.1"/>
    </source>
</evidence>
<keyword evidence="3" id="KW-1003">Cell membrane</keyword>
<protein>
    <submittedName>
        <fullName evidence="9">BMP family ABC transporter substrate-binding protein</fullName>
    </submittedName>
    <submittedName>
        <fullName evidence="10">Nucleoside-binding protein</fullName>
    </submittedName>
</protein>
<dbReference type="Gene3D" id="3.40.50.2300">
    <property type="match status" value="2"/>
</dbReference>
<dbReference type="Pfam" id="PF02608">
    <property type="entry name" value="Bmp"/>
    <property type="match status" value="1"/>
</dbReference>
<proteinExistence type="inferred from homology"/>
<reference evidence="10" key="1">
    <citation type="submission" date="2016-11" db="EMBL/GenBank/DDBJ databases">
        <authorList>
            <person name="Varghese N."/>
            <person name="Submissions S."/>
        </authorList>
    </citation>
    <scope>NUCLEOTIDE SEQUENCE</scope>
    <source>
        <strain evidence="10">DSM 4029</strain>
    </source>
</reference>
<evidence type="ECO:0000256" key="3">
    <source>
        <dbReference type="ARBA" id="ARBA00022475"/>
    </source>
</evidence>
<evidence type="ECO:0000313" key="10">
    <source>
        <dbReference type="EMBL" id="SHF63491.1"/>
    </source>
</evidence>
<dbReference type="RefSeq" id="WP_044992048.1">
    <property type="nucleotide sequence ID" value="NZ_FQVY01000001.1"/>
</dbReference>
<evidence type="ECO:0000256" key="4">
    <source>
        <dbReference type="ARBA" id="ARBA00022729"/>
    </source>
</evidence>
<evidence type="ECO:0000256" key="2">
    <source>
        <dbReference type="ARBA" id="ARBA00008610"/>
    </source>
</evidence>
<organism evidence="10 11">
    <name type="scientific">Bittarella massiliensis</name>
    <name type="common">ex Durand et al. 2017</name>
    <dbReference type="NCBI Taxonomy" id="1720313"/>
    <lineage>
        <taxon>Bacteria</taxon>
        <taxon>Bacillati</taxon>
        <taxon>Bacillota</taxon>
        <taxon>Clostridia</taxon>
        <taxon>Eubacteriales</taxon>
        <taxon>Oscillospiraceae</taxon>
        <taxon>Bittarella (ex Durand et al. 2017)</taxon>
    </lineage>
</organism>
<comment type="caution">
    <text evidence="10">The sequence shown here is derived from an EMBL/GenBank/DDBJ whole genome shotgun (WGS) entry which is preliminary data.</text>
</comment>
<dbReference type="InterPro" id="IPR028082">
    <property type="entry name" value="Peripla_BP_I"/>
</dbReference>
<dbReference type="PANTHER" id="PTHR34296:SF2">
    <property type="entry name" value="ABC TRANSPORTER GUANOSINE-BINDING PROTEIN NUPN"/>
    <property type="match status" value="1"/>
</dbReference>
<dbReference type="Proteomes" id="UP000184089">
    <property type="component" value="Unassembled WGS sequence"/>
</dbReference>
<evidence type="ECO:0000256" key="6">
    <source>
        <dbReference type="ARBA" id="ARBA00023288"/>
    </source>
</evidence>
<gene>
    <name evidence="9" type="ORF">GT747_10560</name>
    <name evidence="10" type="ORF">SAMN05444424_0138</name>
</gene>
<dbReference type="PROSITE" id="PS51257">
    <property type="entry name" value="PROKAR_LIPOPROTEIN"/>
    <property type="match status" value="1"/>
</dbReference>
<dbReference type="EMBL" id="FQVY01000001">
    <property type="protein sequence ID" value="SHF63491.1"/>
    <property type="molecule type" value="Genomic_DNA"/>
</dbReference>
<evidence type="ECO:0000313" key="12">
    <source>
        <dbReference type="Proteomes" id="UP000474718"/>
    </source>
</evidence>
<reference evidence="11" key="2">
    <citation type="submission" date="2016-11" db="EMBL/GenBank/DDBJ databases">
        <authorList>
            <person name="Jaros S."/>
            <person name="Januszkiewicz K."/>
            <person name="Wedrychowicz H."/>
        </authorList>
    </citation>
    <scope>NUCLEOTIDE SEQUENCE [LARGE SCALE GENOMIC DNA]</scope>
    <source>
        <strain evidence="11">DSM 4029</strain>
    </source>
</reference>
<dbReference type="AlphaFoldDB" id="A0AAQ1MB01"/>
<dbReference type="PANTHER" id="PTHR34296">
    <property type="entry name" value="TRANSCRIPTIONAL ACTIVATOR PROTEIN MED"/>
    <property type="match status" value="1"/>
</dbReference>
<comment type="subcellular location">
    <subcellularLocation>
        <location evidence="1">Cell membrane</location>
        <topology evidence="1">Lipid-anchor</topology>
    </subcellularLocation>
</comment>
<evidence type="ECO:0000256" key="5">
    <source>
        <dbReference type="ARBA" id="ARBA00023136"/>
    </source>
</evidence>
<dbReference type="SUPFAM" id="SSF53822">
    <property type="entry name" value="Periplasmic binding protein-like I"/>
    <property type="match status" value="1"/>
</dbReference>
<keyword evidence="4 7" id="KW-0732">Signal</keyword>
<evidence type="ECO:0000256" key="1">
    <source>
        <dbReference type="ARBA" id="ARBA00004193"/>
    </source>
</evidence>
<evidence type="ECO:0000259" key="8">
    <source>
        <dbReference type="Pfam" id="PF02608"/>
    </source>
</evidence>
<keyword evidence="5" id="KW-0472">Membrane</keyword>
<dbReference type="EMBL" id="WWVX01000007">
    <property type="protein sequence ID" value="MZL70195.1"/>
    <property type="molecule type" value="Genomic_DNA"/>
</dbReference>
<evidence type="ECO:0000313" key="11">
    <source>
        <dbReference type="Proteomes" id="UP000184089"/>
    </source>
</evidence>
<feature type="chain" id="PRO_5042851066" evidence="7">
    <location>
        <begin position="21"/>
        <end position="365"/>
    </location>
</feature>
<keyword evidence="12" id="KW-1185">Reference proteome</keyword>
<reference evidence="9 12" key="3">
    <citation type="journal article" date="2019" name="Nat. Med.">
        <title>A library of human gut bacterial isolates paired with longitudinal multiomics data enables mechanistic microbiome research.</title>
        <authorList>
            <person name="Poyet M."/>
            <person name="Groussin M."/>
            <person name="Gibbons S.M."/>
            <person name="Avila-Pacheco J."/>
            <person name="Jiang X."/>
            <person name="Kearney S.M."/>
            <person name="Perrotta A.R."/>
            <person name="Berdy B."/>
            <person name="Zhao S."/>
            <person name="Lieberman T.D."/>
            <person name="Swanson P.K."/>
            <person name="Smith M."/>
            <person name="Roesemann S."/>
            <person name="Alexander J.E."/>
            <person name="Rich S.A."/>
            <person name="Livny J."/>
            <person name="Vlamakis H."/>
            <person name="Clish C."/>
            <person name="Bullock K."/>
            <person name="Deik A."/>
            <person name="Scott J."/>
            <person name="Pierce K.A."/>
            <person name="Xavier R.J."/>
            <person name="Alm E.J."/>
        </authorList>
    </citation>
    <scope>NUCLEOTIDE SEQUENCE [LARGE SCALE GENOMIC DNA]</scope>
    <source>
        <strain evidence="9 12">BIOML-A2</strain>
    </source>
</reference>
<feature type="signal peptide" evidence="7">
    <location>
        <begin position="1"/>
        <end position="20"/>
    </location>
</feature>
<keyword evidence="6" id="KW-0449">Lipoprotein</keyword>
<feature type="domain" description="ABC transporter substrate-binding protein PnrA-like" evidence="8">
    <location>
        <begin position="45"/>
        <end position="322"/>
    </location>
</feature>
<sequence length="365" mass="39469">MKKLLAMLLAVTMVAGLALTGCGDSKDEGNSGGDAKEGAIKSVGFICGNLGDKSFNDISYEGVKSAGEKLGITYKAVEYGTDKSKMEPTLLDSADAYDMIIFSGNEFLEILERHADEWPNTKFVCFDIEPGTEIKMSNVFAITFRQCESDYLAGVFAITLSDTKTVGFVGGMEAPVINDFLVGFIEGVQRADANGKVAMVYNGSYTDAPKAKEFSLMMVNNNNADVLHQVAGGAGLGVFQACQEKKIWGIGVDADQYEFFKDEKPEIAAVIITSAEKRVNVALETAITDTYNGTATYYGTREDWGVEKGVADLAENDYYQQNAPQECKDAVAAAREDIKSGKVKVTTGYGMAQDELNKRRDSVKP</sequence>
<evidence type="ECO:0000256" key="7">
    <source>
        <dbReference type="SAM" id="SignalP"/>
    </source>
</evidence>
<name>A0AAQ1MB01_9FIRM</name>
<comment type="similarity">
    <text evidence="2">Belongs to the BMP lipoprotein family.</text>
</comment>
<dbReference type="InterPro" id="IPR003760">
    <property type="entry name" value="PnrA-like"/>
</dbReference>
<dbReference type="InterPro" id="IPR050957">
    <property type="entry name" value="BMP_lipoprotein"/>
</dbReference>